<evidence type="ECO:0008006" key="4">
    <source>
        <dbReference type="Google" id="ProtNLM"/>
    </source>
</evidence>
<feature type="non-terminal residue" evidence="2">
    <location>
        <position position="243"/>
    </location>
</feature>
<dbReference type="Proteomes" id="UP000540989">
    <property type="component" value="Unassembled WGS sequence"/>
</dbReference>
<evidence type="ECO:0000313" key="3">
    <source>
        <dbReference type="Proteomes" id="UP000540989"/>
    </source>
</evidence>
<gene>
    <name evidence="2" type="ORF">HDF16_006383</name>
</gene>
<dbReference type="SUPFAM" id="SSF63829">
    <property type="entry name" value="Calcium-dependent phosphotriesterase"/>
    <property type="match status" value="1"/>
</dbReference>
<organism evidence="2 3">
    <name type="scientific">Granulicella aggregans</name>
    <dbReference type="NCBI Taxonomy" id="474949"/>
    <lineage>
        <taxon>Bacteria</taxon>
        <taxon>Pseudomonadati</taxon>
        <taxon>Acidobacteriota</taxon>
        <taxon>Terriglobia</taxon>
        <taxon>Terriglobales</taxon>
        <taxon>Acidobacteriaceae</taxon>
        <taxon>Granulicella</taxon>
    </lineage>
</organism>
<accession>A0A7W7ZKX0</accession>
<dbReference type="InterPro" id="IPR048031">
    <property type="entry name" value="ScyD/ScyE-like"/>
</dbReference>
<dbReference type="RefSeq" id="WP_184224624.1">
    <property type="nucleotide sequence ID" value="NZ_JACHIP010000068.1"/>
</dbReference>
<keyword evidence="1" id="KW-0732">Signal</keyword>
<sequence length="243" mass="24850">MSHLSRLIRIATAGATAAVFATAIHAQVPVPPNATLVASGLNGPRGLAFGPDGVLYVAEAGAGGKLSTAGACTQVAAPVGPYTGGTTARISKIKDGKTSVVTSGLPSTVDAMGDVIGVADIAFLDGDLYALVSGGGCSHGNPTLPNGVVRVNLKSGKWDYISDLSLAIAEHPPAYNTYNDFEPDGVPTSIVAEDGALFAVEPNHAQVFHIKADGATKLTYDFSYPFADVTPTSIAFREGNMYL</sequence>
<protein>
    <recommendedName>
        <fullName evidence="4">ScyD/ScyE family protein</fullName>
    </recommendedName>
</protein>
<feature type="chain" id="PRO_5031339220" description="ScyD/ScyE family protein" evidence="1">
    <location>
        <begin position="27"/>
        <end position="243"/>
    </location>
</feature>
<keyword evidence="3" id="KW-1185">Reference proteome</keyword>
<feature type="signal peptide" evidence="1">
    <location>
        <begin position="1"/>
        <end position="26"/>
    </location>
</feature>
<evidence type="ECO:0000313" key="2">
    <source>
        <dbReference type="EMBL" id="MBB5061647.1"/>
    </source>
</evidence>
<dbReference type="EMBL" id="JACHIP010000068">
    <property type="protein sequence ID" value="MBB5061647.1"/>
    <property type="molecule type" value="Genomic_DNA"/>
</dbReference>
<comment type="caution">
    <text evidence="2">The sequence shown here is derived from an EMBL/GenBank/DDBJ whole genome shotgun (WGS) entry which is preliminary data.</text>
</comment>
<dbReference type="NCBIfam" id="NF033206">
    <property type="entry name" value="ScyE_fam"/>
    <property type="match status" value="1"/>
</dbReference>
<name>A0A7W7ZKX0_9BACT</name>
<dbReference type="AlphaFoldDB" id="A0A7W7ZKX0"/>
<evidence type="ECO:0000256" key="1">
    <source>
        <dbReference type="SAM" id="SignalP"/>
    </source>
</evidence>
<reference evidence="2 3" key="1">
    <citation type="submission" date="2020-08" db="EMBL/GenBank/DDBJ databases">
        <title>Genomic Encyclopedia of Type Strains, Phase IV (KMG-V): Genome sequencing to study the core and pangenomes of soil and plant-associated prokaryotes.</title>
        <authorList>
            <person name="Whitman W."/>
        </authorList>
    </citation>
    <scope>NUCLEOTIDE SEQUENCE [LARGE SCALE GENOMIC DNA]</scope>
    <source>
        <strain evidence="2 3">M8UP14</strain>
    </source>
</reference>
<proteinExistence type="predicted"/>